<accession>A0A9P9H0N7</accession>
<dbReference type="InterPro" id="IPR051218">
    <property type="entry name" value="Sec_MonoDiacylglyc_Lipase"/>
</dbReference>
<evidence type="ECO:0000256" key="1">
    <source>
        <dbReference type="ARBA" id="ARBA00043996"/>
    </source>
</evidence>
<organism evidence="5 6">
    <name type="scientific">Fusarium redolens</name>
    <dbReference type="NCBI Taxonomy" id="48865"/>
    <lineage>
        <taxon>Eukaryota</taxon>
        <taxon>Fungi</taxon>
        <taxon>Dikarya</taxon>
        <taxon>Ascomycota</taxon>
        <taxon>Pezizomycotina</taxon>
        <taxon>Sordariomycetes</taxon>
        <taxon>Hypocreomycetidae</taxon>
        <taxon>Hypocreales</taxon>
        <taxon>Nectriaceae</taxon>
        <taxon>Fusarium</taxon>
        <taxon>Fusarium redolens species complex</taxon>
    </lineage>
</organism>
<reference evidence="5" key="1">
    <citation type="journal article" date="2021" name="Nat. Commun.">
        <title>Genetic determinants of endophytism in the Arabidopsis root mycobiome.</title>
        <authorList>
            <person name="Mesny F."/>
            <person name="Miyauchi S."/>
            <person name="Thiergart T."/>
            <person name="Pickel B."/>
            <person name="Atanasova L."/>
            <person name="Karlsson M."/>
            <person name="Huettel B."/>
            <person name="Barry K.W."/>
            <person name="Haridas S."/>
            <person name="Chen C."/>
            <person name="Bauer D."/>
            <person name="Andreopoulos W."/>
            <person name="Pangilinan J."/>
            <person name="LaButti K."/>
            <person name="Riley R."/>
            <person name="Lipzen A."/>
            <person name="Clum A."/>
            <person name="Drula E."/>
            <person name="Henrissat B."/>
            <person name="Kohler A."/>
            <person name="Grigoriev I.V."/>
            <person name="Martin F.M."/>
            <person name="Hacquard S."/>
        </authorList>
    </citation>
    <scope>NUCLEOTIDE SEQUENCE</scope>
    <source>
        <strain evidence="5">MPI-CAGE-AT-0023</strain>
    </source>
</reference>
<evidence type="ECO:0000259" key="4">
    <source>
        <dbReference type="Pfam" id="PF01764"/>
    </source>
</evidence>
<sequence length="424" mass="47122">MWASKLLKGRSARSITKTSIATAASAPTSQAEFSANSQAFSVAVTELLECLDFVLDQLDDQGEHGDLLQFHLSRLAKEISKYENSRVNEQVSKPWTGDRRLLELLLAACRCACSVYKPDIHPGGDLVPVISRTPSITGTVKATSIWKAEDTNTLFVSIRGTSCKTDHLVNFNKNQKDAASVFTFPGTEEQIFAHSGFLACATTLLPWLTEEIIRQVTADKSLEDIVFTGHSAGGAVAAMMFLHFVCHCPSDLFDVKFSLITFGAPPVTSTNTTELAQSLPQTRHVYAVVNEYDLVPRVDQGYITSIISLYRSAYGLPLSEFNNTTFTNNTQVERNHDTTWRLPPPEFYVVGNIIVLRAKLDLNTVELRSAQLNTETNTPPQKLDILRVSPIEFCKLVFFEISVHKRRIYLNRLERLVQESGGTV</sequence>
<comment type="similarity">
    <text evidence="1">Belongs to the AB hydrolase superfamily. Lipase family. Class 3 subfamily.</text>
</comment>
<evidence type="ECO:0000256" key="2">
    <source>
        <dbReference type="ARBA" id="ARBA00047591"/>
    </source>
</evidence>
<dbReference type="Proteomes" id="UP000720189">
    <property type="component" value="Unassembled WGS sequence"/>
</dbReference>
<dbReference type="GO" id="GO:0016787">
    <property type="term" value="F:hydrolase activity"/>
    <property type="evidence" value="ECO:0007669"/>
    <property type="project" value="UniProtKB-KW"/>
</dbReference>
<gene>
    <name evidence="5" type="ORF">BKA55DRAFT_690660</name>
</gene>
<dbReference type="PANTHER" id="PTHR45856:SF11">
    <property type="entry name" value="FUNGAL LIPASE-LIKE DOMAIN-CONTAINING PROTEIN"/>
    <property type="match status" value="1"/>
</dbReference>
<evidence type="ECO:0000256" key="3">
    <source>
        <dbReference type="ARBA" id="ARBA00048461"/>
    </source>
</evidence>
<protein>
    <submittedName>
        <fullName evidence="5">Alpha/Beta hydrolase protein</fullName>
    </submittedName>
</protein>
<dbReference type="RefSeq" id="XP_046048336.1">
    <property type="nucleotide sequence ID" value="XM_046199537.1"/>
</dbReference>
<comment type="caution">
    <text evidence="5">The sequence shown here is derived from an EMBL/GenBank/DDBJ whole genome shotgun (WGS) entry which is preliminary data.</text>
</comment>
<proteinExistence type="inferred from homology"/>
<keyword evidence="6" id="KW-1185">Reference proteome</keyword>
<dbReference type="GO" id="GO:0006629">
    <property type="term" value="P:lipid metabolic process"/>
    <property type="evidence" value="ECO:0007669"/>
    <property type="project" value="InterPro"/>
</dbReference>
<dbReference type="Pfam" id="PF01764">
    <property type="entry name" value="Lipase_3"/>
    <property type="match status" value="1"/>
</dbReference>
<comment type="catalytic activity">
    <reaction evidence="2">
        <text>a diacylglycerol + H2O = a monoacylglycerol + a fatty acid + H(+)</text>
        <dbReference type="Rhea" id="RHEA:32731"/>
        <dbReference type="ChEBI" id="CHEBI:15377"/>
        <dbReference type="ChEBI" id="CHEBI:15378"/>
        <dbReference type="ChEBI" id="CHEBI:17408"/>
        <dbReference type="ChEBI" id="CHEBI:18035"/>
        <dbReference type="ChEBI" id="CHEBI:28868"/>
    </reaction>
</comment>
<comment type="catalytic activity">
    <reaction evidence="3">
        <text>a monoacylglycerol + H2O = glycerol + a fatty acid + H(+)</text>
        <dbReference type="Rhea" id="RHEA:15245"/>
        <dbReference type="ChEBI" id="CHEBI:15377"/>
        <dbReference type="ChEBI" id="CHEBI:15378"/>
        <dbReference type="ChEBI" id="CHEBI:17408"/>
        <dbReference type="ChEBI" id="CHEBI:17754"/>
        <dbReference type="ChEBI" id="CHEBI:28868"/>
    </reaction>
</comment>
<dbReference type="EMBL" id="JAGMUX010000009">
    <property type="protein sequence ID" value="KAH7248541.1"/>
    <property type="molecule type" value="Genomic_DNA"/>
</dbReference>
<dbReference type="AlphaFoldDB" id="A0A9P9H0N7"/>
<dbReference type="InterPro" id="IPR002921">
    <property type="entry name" value="Fungal_lipase-type"/>
</dbReference>
<name>A0A9P9H0N7_FUSRE</name>
<dbReference type="GeneID" id="70229491"/>
<evidence type="ECO:0000313" key="6">
    <source>
        <dbReference type="Proteomes" id="UP000720189"/>
    </source>
</evidence>
<dbReference type="OrthoDB" id="426718at2759"/>
<dbReference type="Gene3D" id="3.40.50.1820">
    <property type="entry name" value="alpha/beta hydrolase"/>
    <property type="match status" value="1"/>
</dbReference>
<feature type="domain" description="Fungal lipase-type" evidence="4">
    <location>
        <begin position="155"/>
        <end position="298"/>
    </location>
</feature>
<dbReference type="InterPro" id="IPR029058">
    <property type="entry name" value="AB_hydrolase_fold"/>
</dbReference>
<dbReference type="SUPFAM" id="SSF53474">
    <property type="entry name" value="alpha/beta-Hydrolases"/>
    <property type="match status" value="1"/>
</dbReference>
<dbReference type="PANTHER" id="PTHR45856">
    <property type="entry name" value="ALPHA/BETA-HYDROLASES SUPERFAMILY PROTEIN"/>
    <property type="match status" value="1"/>
</dbReference>
<keyword evidence="5" id="KW-0378">Hydrolase</keyword>
<dbReference type="CDD" id="cd00519">
    <property type="entry name" value="Lipase_3"/>
    <property type="match status" value="1"/>
</dbReference>
<evidence type="ECO:0000313" key="5">
    <source>
        <dbReference type="EMBL" id="KAH7248541.1"/>
    </source>
</evidence>